<evidence type="ECO:0000313" key="3">
    <source>
        <dbReference type="Proteomes" id="UP001176941"/>
    </source>
</evidence>
<sequence length="108" mass="12980">MELYLFKTSWLLTQNTARTGFWFSISGQSLWIHFSILFLFHLTKPLHYGRKDGKDTTLILTRFRFLRVTYQGKWFPGITSFCYTFKKVISNRWEKKIKTKLSTTKLNE</sequence>
<feature type="transmembrane region" description="Helical" evidence="1">
    <location>
        <begin position="20"/>
        <end position="42"/>
    </location>
</feature>
<dbReference type="EMBL" id="OX459951">
    <property type="protein sequence ID" value="CAI9156979.1"/>
    <property type="molecule type" value="Genomic_DNA"/>
</dbReference>
<keyword evidence="1" id="KW-0472">Membrane</keyword>
<accession>A0ABN8Y5Y8</accession>
<evidence type="ECO:0000313" key="2">
    <source>
        <dbReference type="EMBL" id="CAI9156979.1"/>
    </source>
</evidence>
<evidence type="ECO:0000256" key="1">
    <source>
        <dbReference type="SAM" id="Phobius"/>
    </source>
</evidence>
<reference evidence="2" key="1">
    <citation type="submission" date="2023-04" db="EMBL/GenBank/DDBJ databases">
        <authorList>
            <consortium name="ELIXIR-Norway"/>
        </authorList>
    </citation>
    <scope>NUCLEOTIDE SEQUENCE [LARGE SCALE GENOMIC DNA]</scope>
</reference>
<keyword evidence="3" id="KW-1185">Reference proteome</keyword>
<gene>
    <name evidence="2" type="ORF">MRATA1EN1_LOCUS5941</name>
</gene>
<keyword evidence="1" id="KW-0812">Transmembrane</keyword>
<keyword evidence="1" id="KW-1133">Transmembrane helix</keyword>
<proteinExistence type="predicted"/>
<dbReference type="Proteomes" id="UP001176941">
    <property type="component" value="Chromosome 15"/>
</dbReference>
<name>A0ABN8Y5Y8_RANTA</name>
<organism evidence="2 3">
    <name type="scientific">Rangifer tarandus platyrhynchus</name>
    <name type="common">Svalbard reindeer</name>
    <dbReference type="NCBI Taxonomy" id="3082113"/>
    <lineage>
        <taxon>Eukaryota</taxon>
        <taxon>Metazoa</taxon>
        <taxon>Chordata</taxon>
        <taxon>Craniata</taxon>
        <taxon>Vertebrata</taxon>
        <taxon>Euteleostomi</taxon>
        <taxon>Mammalia</taxon>
        <taxon>Eutheria</taxon>
        <taxon>Laurasiatheria</taxon>
        <taxon>Artiodactyla</taxon>
        <taxon>Ruminantia</taxon>
        <taxon>Pecora</taxon>
        <taxon>Cervidae</taxon>
        <taxon>Odocoileinae</taxon>
        <taxon>Rangifer</taxon>
    </lineage>
</organism>
<protein>
    <submittedName>
        <fullName evidence="2">Uncharacterized protein</fullName>
    </submittedName>
</protein>